<dbReference type="Proteomes" id="UP000253472">
    <property type="component" value="Unassembled WGS sequence"/>
</dbReference>
<gene>
    <name evidence="1" type="ORF">Cantr_09986</name>
</gene>
<protein>
    <recommendedName>
        <fullName evidence="3">DRBM domain-containing protein</fullName>
    </recommendedName>
</protein>
<keyword evidence="2" id="KW-1185">Reference proteome</keyword>
<proteinExistence type="predicted"/>
<organism evidence="1 2">
    <name type="scientific">Candida viswanathii</name>
    <dbReference type="NCBI Taxonomy" id="5486"/>
    <lineage>
        <taxon>Eukaryota</taxon>
        <taxon>Fungi</taxon>
        <taxon>Dikarya</taxon>
        <taxon>Ascomycota</taxon>
        <taxon>Saccharomycotina</taxon>
        <taxon>Pichiomycetes</taxon>
        <taxon>Debaryomycetaceae</taxon>
        <taxon>Candida/Lodderomyces clade</taxon>
        <taxon>Candida</taxon>
    </lineage>
</organism>
<dbReference type="STRING" id="5486.A0A367YC99"/>
<dbReference type="SUPFAM" id="SSF54768">
    <property type="entry name" value="dsRNA-binding domain-like"/>
    <property type="match status" value="1"/>
</dbReference>
<sequence>MISKAKLLPANYPIMDMPHPRSANLRIFCAKVQVGEICLGVSYGATKTEAGHKAAMCALKNPGRCLQVGLHLQY</sequence>
<dbReference type="AlphaFoldDB" id="A0A367YC99"/>
<comment type="caution">
    <text evidence="1">The sequence shown here is derived from an EMBL/GenBank/DDBJ whole genome shotgun (WGS) entry which is preliminary data.</text>
</comment>
<evidence type="ECO:0000313" key="2">
    <source>
        <dbReference type="Proteomes" id="UP000253472"/>
    </source>
</evidence>
<dbReference type="Gene3D" id="3.30.160.20">
    <property type="match status" value="1"/>
</dbReference>
<dbReference type="EMBL" id="QLNQ01000024">
    <property type="protein sequence ID" value="RCK63493.1"/>
    <property type="molecule type" value="Genomic_DNA"/>
</dbReference>
<reference evidence="1 2" key="1">
    <citation type="submission" date="2018-06" db="EMBL/GenBank/DDBJ databases">
        <title>Whole genome sequencing of Candida tropicalis (genome annotated by CSBL at Korea University).</title>
        <authorList>
            <person name="Ahn J."/>
        </authorList>
    </citation>
    <scope>NUCLEOTIDE SEQUENCE [LARGE SCALE GENOMIC DNA]</scope>
    <source>
        <strain evidence="1 2">ATCC 20962</strain>
    </source>
</reference>
<evidence type="ECO:0008006" key="3">
    <source>
        <dbReference type="Google" id="ProtNLM"/>
    </source>
</evidence>
<name>A0A367YC99_9ASCO</name>
<accession>A0A367YC99</accession>
<evidence type="ECO:0000313" key="1">
    <source>
        <dbReference type="EMBL" id="RCK63493.1"/>
    </source>
</evidence>